<dbReference type="EMBL" id="JAWMAJ010000125">
    <property type="protein sequence ID" value="MDV7220320.1"/>
    <property type="molecule type" value="Genomic_DNA"/>
</dbReference>
<sequence length="287" mass="29739">MDHMILVTGATGTIGSYVVRQLAERGAKVRALTRDPARARLPAGVEVVRGAYGEPASLDAALAGATAAFLLRPPGPDEGQDAALVAAARAAGVDRLVKLSAIGTGDSASGPSGQWHADGERAVRDSGLGWTVLRPSSFASNTLTWLPALRAGEPVPNMTGDGASGVIDPRDIAEVAVRALLDAGHEGRTYTLTGPEAITVPGQAAVLAEVLGRPVPVRSLSPDGTRAFLRTAWGMDEIRADGVLTGLAFVRAGGNEVVTDDVREVLGRPARTYREWAQDHRGAFGEG</sequence>
<comment type="caution">
    <text evidence="2">The sequence shown here is derived from an EMBL/GenBank/DDBJ whole genome shotgun (WGS) entry which is preliminary data.</text>
</comment>
<proteinExistence type="predicted"/>
<evidence type="ECO:0000259" key="1">
    <source>
        <dbReference type="Pfam" id="PF13460"/>
    </source>
</evidence>
<dbReference type="PANTHER" id="PTHR43162:SF1">
    <property type="entry name" value="PRESTALK A DIFFERENTIATION PROTEIN A"/>
    <property type="match status" value="1"/>
</dbReference>
<feature type="domain" description="NAD(P)-binding" evidence="1">
    <location>
        <begin position="9"/>
        <end position="182"/>
    </location>
</feature>
<dbReference type="InterPro" id="IPR016040">
    <property type="entry name" value="NAD(P)-bd_dom"/>
</dbReference>
<dbReference type="Gene3D" id="3.90.25.10">
    <property type="entry name" value="UDP-galactose 4-epimerase, domain 1"/>
    <property type="match status" value="1"/>
</dbReference>
<name>A0ABU4FJT5_9ACTN</name>
<dbReference type="PANTHER" id="PTHR43162">
    <property type="match status" value="1"/>
</dbReference>
<gene>
    <name evidence="2" type="ORF">R5A26_30695</name>
</gene>
<reference evidence="2 3" key="1">
    <citation type="submission" date="2023-10" db="EMBL/GenBank/DDBJ databases">
        <title>Characterization of rhizosphere-enriched actinobacteria from wheat plants lab-grown on chernevaya soil.</title>
        <authorList>
            <person name="Tikhonova E.N."/>
            <person name="Konopkin A."/>
            <person name="Kravchenko I.K."/>
        </authorList>
    </citation>
    <scope>NUCLEOTIDE SEQUENCE [LARGE SCALE GENOMIC DNA]</scope>
    <source>
        <strain evidence="2 3">RR29</strain>
    </source>
</reference>
<organism evidence="2 3">
    <name type="scientific">Streptomyces prunicolor</name>
    <dbReference type="NCBI Taxonomy" id="67348"/>
    <lineage>
        <taxon>Bacteria</taxon>
        <taxon>Bacillati</taxon>
        <taxon>Actinomycetota</taxon>
        <taxon>Actinomycetes</taxon>
        <taxon>Kitasatosporales</taxon>
        <taxon>Streptomycetaceae</taxon>
        <taxon>Streptomyces</taxon>
    </lineage>
</organism>
<keyword evidence="3" id="KW-1185">Reference proteome</keyword>
<protein>
    <submittedName>
        <fullName evidence="2">NAD(P)H-binding protein</fullName>
    </submittedName>
</protein>
<dbReference type="InterPro" id="IPR036291">
    <property type="entry name" value="NAD(P)-bd_dom_sf"/>
</dbReference>
<dbReference type="RefSeq" id="WP_317773941.1">
    <property type="nucleotide sequence ID" value="NZ_JAWMAJ010000125.1"/>
</dbReference>
<dbReference type="SUPFAM" id="SSF51735">
    <property type="entry name" value="NAD(P)-binding Rossmann-fold domains"/>
    <property type="match status" value="1"/>
</dbReference>
<accession>A0ABU4FJT5</accession>
<dbReference type="Proteomes" id="UP001187346">
    <property type="component" value="Unassembled WGS sequence"/>
</dbReference>
<dbReference type="Pfam" id="PF13460">
    <property type="entry name" value="NAD_binding_10"/>
    <property type="match status" value="1"/>
</dbReference>
<evidence type="ECO:0000313" key="2">
    <source>
        <dbReference type="EMBL" id="MDV7220320.1"/>
    </source>
</evidence>
<evidence type="ECO:0000313" key="3">
    <source>
        <dbReference type="Proteomes" id="UP001187346"/>
    </source>
</evidence>
<dbReference type="InterPro" id="IPR051604">
    <property type="entry name" value="Ergot_Alk_Oxidoreductase"/>
</dbReference>
<dbReference type="Gene3D" id="3.40.50.720">
    <property type="entry name" value="NAD(P)-binding Rossmann-like Domain"/>
    <property type="match status" value="1"/>
</dbReference>